<feature type="domain" description="PKD" evidence="6">
    <location>
        <begin position="1144"/>
        <end position="1180"/>
    </location>
</feature>
<keyword evidence="4" id="KW-1133">Transmembrane helix</keyword>
<evidence type="ECO:0000256" key="4">
    <source>
        <dbReference type="ARBA" id="ARBA00022989"/>
    </source>
</evidence>
<comment type="subcellular location">
    <subcellularLocation>
        <location evidence="1">Membrane</location>
        <topology evidence="1">Multi-pass membrane protein</topology>
    </subcellularLocation>
</comment>
<reference evidence="7 8" key="1">
    <citation type="submission" date="2019-03" db="EMBL/GenBank/DDBJ databases">
        <title>Genomic Encyclopedia of Type Strains, Phase IV (KMG-IV): sequencing the most valuable type-strain genomes for metagenomic binning, comparative biology and taxonomic classification.</title>
        <authorList>
            <person name="Goeker M."/>
        </authorList>
    </citation>
    <scope>NUCLEOTIDE SEQUENCE [LARGE SCALE GENOMIC DNA]</scope>
    <source>
        <strain evidence="7 8">DSM 24179</strain>
    </source>
</reference>
<accession>A0A4R2GJS7</accession>
<dbReference type="InterPro" id="IPR013783">
    <property type="entry name" value="Ig-like_fold"/>
</dbReference>
<keyword evidence="5" id="KW-0472">Membrane</keyword>
<dbReference type="GO" id="GO:0005886">
    <property type="term" value="C:plasma membrane"/>
    <property type="evidence" value="ECO:0007669"/>
    <property type="project" value="TreeGrafter"/>
</dbReference>
<dbReference type="InterPro" id="IPR035986">
    <property type="entry name" value="PKD_dom_sf"/>
</dbReference>
<dbReference type="PANTHER" id="PTHR46730">
    <property type="entry name" value="POLYCYSTIN-1"/>
    <property type="match status" value="1"/>
</dbReference>
<dbReference type="NCBIfam" id="TIGR04131">
    <property type="entry name" value="Bac_Flav_CTERM"/>
    <property type="match status" value="1"/>
</dbReference>
<dbReference type="Pfam" id="PF18911">
    <property type="entry name" value="PKD_4"/>
    <property type="match status" value="8"/>
</dbReference>
<protein>
    <submittedName>
        <fullName evidence="7">Gliding motility-associated-like protein</fullName>
    </submittedName>
</protein>
<feature type="domain" description="PKD" evidence="6">
    <location>
        <begin position="13"/>
        <end position="75"/>
    </location>
</feature>
<evidence type="ECO:0000256" key="5">
    <source>
        <dbReference type="ARBA" id="ARBA00023136"/>
    </source>
</evidence>
<dbReference type="GO" id="GO:0006816">
    <property type="term" value="P:calcium ion transport"/>
    <property type="evidence" value="ECO:0007669"/>
    <property type="project" value="TreeGrafter"/>
</dbReference>
<comment type="caution">
    <text evidence="7">The sequence shown here is derived from an EMBL/GenBank/DDBJ whole genome shotgun (WGS) entry which is preliminary data.</text>
</comment>
<dbReference type="InterPro" id="IPR022409">
    <property type="entry name" value="PKD/Chitinase_dom"/>
</dbReference>
<gene>
    <name evidence="7" type="ORF">EV194_104128</name>
</gene>
<feature type="domain" description="PKD" evidence="6">
    <location>
        <begin position="971"/>
        <end position="1016"/>
    </location>
</feature>
<evidence type="ECO:0000259" key="6">
    <source>
        <dbReference type="PROSITE" id="PS50093"/>
    </source>
</evidence>
<feature type="domain" description="PKD" evidence="6">
    <location>
        <begin position="864"/>
        <end position="934"/>
    </location>
</feature>
<dbReference type="InterPro" id="IPR000601">
    <property type="entry name" value="PKD_dom"/>
</dbReference>
<evidence type="ECO:0000256" key="1">
    <source>
        <dbReference type="ARBA" id="ARBA00004141"/>
    </source>
</evidence>
<keyword evidence="8" id="KW-1185">Reference proteome</keyword>
<dbReference type="Pfam" id="PF13585">
    <property type="entry name" value="CHU_C"/>
    <property type="match status" value="1"/>
</dbReference>
<proteinExistence type="predicted"/>
<dbReference type="GO" id="GO:0005261">
    <property type="term" value="F:monoatomic cation channel activity"/>
    <property type="evidence" value="ECO:0007669"/>
    <property type="project" value="TreeGrafter"/>
</dbReference>
<dbReference type="RefSeq" id="WP_165921822.1">
    <property type="nucleotide sequence ID" value="NZ_SLWK01000004.1"/>
</dbReference>
<evidence type="ECO:0000256" key="3">
    <source>
        <dbReference type="ARBA" id="ARBA00022737"/>
    </source>
</evidence>
<dbReference type="SMART" id="SM00089">
    <property type="entry name" value="PKD"/>
    <property type="match status" value="12"/>
</dbReference>
<organism evidence="7 8">
    <name type="scientific">Natronoflexus pectinivorans</name>
    <dbReference type="NCBI Taxonomy" id="682526"/>
    <lineage>
        <taxon>Bacteria</taxon>
        <taxon>Pseudomonadati</taxon>
        <taxon>Bacteroidota</taxon>
        <taxon>Bacteroidia</taxon>
        <taxon>Marinilabiliales</taxon>
        <taxon>Marinilabiliaceae</taxon>
        <taxon>Natronoflexus</taxon>
    </lineage>
</organism>
<dbReference type="Proteomes" id="UP000295221">
    <property type="component" value="Unassembled WGS sequence"/>
</dbReference>
<feature type="domain" description="PKD" evidence="6">
    <location>
        <begin position="558"/>
        <end position="590"/>
    </location>
</feature>
<dbReference type="Gene3D" id="2.60.40.10">
    <property type="entry name" value="Immunoglobulins"/>
    <property type="match status" value="14"/>
</dbReference>
<name>A0A4R2GJS7_9BACT</name>
<feature type="domain" description="PKD" evidence="6">
    <location>
        <begin position="631"/>
        <end position="672"/>
    </location>
</feature>
<dbReference type="EMBL" id="SLWK01000004">
    <property type="protein sequence ID" value="TCO08817.1"/>
    <property type="molecule type" value="Genomic_DNA"/>
</dbReference>
<feature type="domain" description="PKD" evidence="6">
    <location>
        <begin position="108"/>
        <end position="164"/>
    </location>
</feature>
<dbReference type="PROSITE" id="PS50093">
    <property type="entry name" value="PKD"/>
    <property type="match status" value="11"/>
</dbReference>
<evidence type="ECO:0000313" key="8">
    <source>
        <dbReference type="Proteomes" id="UP000295221"/>
    </source>
</evidence>
<dbReference type="PANTHER" id="PTHR46730:SF4">
    <property type="entry name" value="POLYCYSTIC KIDNEY DISEASE PROTEIN 1-LIKE 1"/>
    <property type="match status" value="1"/>
</dbReference>
<feature type="domain" description="PKD" evidence="6">
    <location>
        <begin position="1031"/>
        <end position="1085"/>
    </location>
</feature>
<feature type="domain" description="PKD" evidence="6">
    <location>
        <begin position="803"/>
        <end position="861"/>
    </location>
</feature>
<sequence length="1440" mass="160144">MLIICWSFSSAQITAAFSVDINEGCSPLSVQFTNLSEPLENSTFEWDFGNGSFSTAAHPIANYTNVGQYTVTLVVIHEGETETLIMENFITVHPEPDVSFEIVGETIGCVPFEVEFINQSVNPSEVSFTWSFGDGNLSYDENPVNTYLPSGVFDVTLLAVNEHGCSNSYVIEEAVEVVQPKAAFGIDKVQSCEGELLVHLNNLSNAREGFTSFWDFGDGNQSEELSPDHLFQNSGEYSIKLVITDDIGCKDSVTRQNLVNIVKTEALFSVVSQVACIGENIRFTNNSNHANNFLWRFGDGTTSRSRNPLKSFSEPGDYEVWLIADNGTCIDSTMLVINIEEVIAHFSVPDNFVCQLPAAINYQNLSTNAERFQWKFGNGQISSQENPSVEYTTAMMSGNLLRNFSDTLIVTSPAGCQDVYVKQNSVMVHLPNVRMSPGRGGNSGALNGCAPMNLLFQDRTSYVTTQDEVVSWRWSVGDLPDQIGESIDVLIESGERTPVTLTVTTHRGCVHSATEHINAGVEVDVQFSRVGGYSRCASEMIMFEITSPPASMRTREVWDFGDGSEQFFPIPAHNYTDIGQMDVSLTVFNNGCPSTRILNNHLNILGPYAEFSVITNCENPYRYQFESEIKDATSYYWDFGDGSPFVSNVPNPVHNYSQSGNYVVRLVTENSVTGCEFIATREVYPRKIRSDFELVSGLPCRTTALTFDGSTSEDLSPFLHNNQTIRYLWKVEEEGVSIGSMSPDFVHEFKNTGENNLLLIVRDANGCIDTMRHAIRIYEPQPDFVASHETGCMPVVFGFVDQTESESPIASWLWSFGDGKSSADQNPYHEYNEFGSYSVTLEVTDEIGCINSINKNQAVQAIFPEALFEADGNLGCVGDTVRLFDVSPGNIVSYNWEIGDGRVSSEAKPDFVFIEPGYYSVNLEVIDEHGCEASLFAEHFIHIQSPPVAAFEADVLSSNCYPLVVQFHDLSETEYPGTWEWQFGVGGSRSFLQNPYYIYNRPGKFDVSLIARTTYGCADTIILYEYIDVGGPYAEISVADTVCLSTEVFFSAVEINDVYDIRWDFGDGYSANGEAVSHSYTQPGNLYPIMIIRSDAENTCNIAVRDTIHVMDVRAQFSILENTQTGCVPWQVMLSNQSHNSHWWQWNFGNDSVSVEENPIAIYPEAGSYQIKLISGHDFGCTDTLIIEDIEIYPLPVVETNPDVIICEGDVTTLFASGGVAYQWTPSERLINPDQAVTEASPSVTTWYRVDVIDENGCENFGTTEIVVQHPPVVSILDTTLIVGETIQFDLFQNEILRYEWSPATNISCADCPDPIFKALESINYHLAVTDTSECFTVTFPFNLTVQHLYSVDLPGAFIPGMEGENSKVFVKGWGIKELVSLKIFNRFGQLVFESNDMERGWDGEFKGQPLPSETYSYSVQVLTYENTVLNKTGTIKLIR</sequence>
<dbReference type="InterPro" id="IPR026341">
    <property type="entry name" value="T9SS_type_B"/>
</dbReference>
<keyword evidence="2" id="KW-0812">Transmembrane</keyword>
<evidence type="ECO:0000256" key="2">
    <source>
        <dbReference type="ARBA" id="ARBA00022692"/>
    </source>
</evidence>
<feature type="domain" description="PKD" evidence="6">
    <location>
        <begin position="293"/>
        <end position="326"/>
    </location>
</feature>
<dbReference type="SUPFAM" id="SSF49299">
    <property type="entry name" value="PKD domain"/>
    <property type="match status" value="12"/>
</dbReference>
<keyword evidence="3" id="KW-0677">Repeat</keyword>
<evidence type="ECO:0000313" key="7">
    <source>
        <dbReference type="EMBL" id="TCO08817.1"/>
    </source>
</evidence>
<feature type="domain" description="PKD" evidence="6">
    <location>
        <begin position="214"/>
        <end position="259"/>
    </location>
</feature>
<dbReference type="CDD" id="cd00146">
    <property type="entry name" value="PKD"/>
    <property type="match status" value="7"/>
</dbReference>